<sequence length="79" mass="8686">MDGIDLIYVDDEWGGVYCERPADYVGDTKDRTLAPHYFTAVECRRSSRASRQASSTDSAVSSSDGRSVVTTNLIGQLHE</sequence>
<name>A0ABQ3LJS3_9PSEU</name>
<reference evidence="3" key="1">
    <citation type="journal article" date="2019" name="Int. J. Syst. Evol. Microbiol.">
        <title>The Global Catalogue of Microorganisms (GCM) 10K type strain sequencing project: providing services to taxonomists for standard genome sequencing and annotation.</title>
        <authorList>
            <consortium name="The Broad Institute Genomics Platform"/>
            <consortium name="The Broad Institute Genome Sequencing Center for Infectious Disease"/>
            <person name="Wu L."/>
            <person name="Ma J."/>
        </authorList>
    </citation>
    <scope>NUCLEOTIDE SEQUENCE [LARGE SCALE GENOMIC DNA]</scope>
    <source>
        <strain evidence="3">CGMCC 4.7683</strain>
    </source>
</reference>
<proteinExistence type="predicted"/>
<keyword evidence="3" id="KW-1185">Reference proteome</keyword>
<evidence type="ECO:0000256" key="1">
    <source>
        <dbReference type="SAM" id="MobiDB-lite"/>
    </source>
</evidence>
<feature type="compositionally biased region" description="Polar residues" evidence="1">
    <location>
        <begin position="69"/>
        <end position="79"/>
    </location>
</feature>
<protein>
    <submittedName>
        <fullName evidence="2">Uncharacterized protein</fullName>
    </submittedName>
</protein>
<dbReference type="EMBL" id="BNAY01000003">
    <property type="protein sequence ID" value="GHH18019.1"/>
    <property type="molecule type" value="Genomic_DNA"/>
</dbReference>
<evidence type="ECO:0000313" key="3">
    <source>
        <dbReference type="Proteomes" id="UP000635387"/>
    </source>
</evidence>
<accession>A0ABQ3LJS3</accession>
<feature type="region of interest" description="Disordered" evidence="1">
    <location>
        <begin position="46"/>
        <end position="79"/>
    </location>
</feature>
<evidence type="ECO:0000313" key="2">
    <source>
        <dbReference type="EMBL" id="GHH18019.1"/>
    </source>
</evidence>
<comment type="caution">
    <text evidence="2">The sequence shown here is derived from an EMBL/GenBank/DDBJ whole genome shotgun (WGS) entry which is preliminary data.</text>
</comment>
<gene>
    <name evidence="2" type="ORF">GCM10017790_35670</name>
</gene>
<feature type="compositionally biased region" description="Low complexity" evidence="1">
    <location>
        <begin position="49"/>
        <end position="68"/>
    </location>
</feature>
<dbReference type="Proteomes" id="UP000635387">
    <property type="component" value="Unassembled WGS sequence"/>
</dbReference>
<organism evidence="2 3">
    <name type="scientific">Amycolatopsis oliviviridis</name>
    <dbReference type="NCBI Taxonomy" id="1471590"/>
    <lineage>
        <taxon>Bacteria</taxon>
        <taxon>Bacillati</taxon>
        <taxon>Actinomycetota</taxon>
        <taxon>Actinomycetes</taxon>
        <taxon>Pseudonocardiales</taxon>
        <taxon>Pseudonocardiaceae</taxon>
        <taxon>Amycolatopsis</taxon>
    </lineage>
</organism>